<dbReference type="InterPro" id="IPR034139">
    <property type="entry name" value="TOPRIM_OLD"/>
</dbReference>
<feature type="domain" description="Endonuclease GajA/Old nuclease/RecF-like AAA" evidence="1">
    <location>
        <begin position="1"/>
        <end position="332"/>
    </location>
</feature>
<dbReference type="STRING" id="1836467.BTR34_16445"/>
<gene>
    <name evidence="3" type="ORF">A9200_05830</name>
</gene>
<evidence type="ECO:0000313" key="3">
    <source>
        <dbReference type="EMBL" id="OBR38070.1"/>
    </source>
</evidence>
<keyword evidence="3" id="KW-0378">Hydrolase</keyword>
<dbReference type="Pfam" id="PF20469">
    <property type="entry name" value="OLD-like_TOPRIM"/>
    <property type="match status" value="1"/>
</dbReference>
<dbReference type="SUPFAM" id="SSF52540">
    <property type="entry name" value="P-loop containing nucleoside triphosphate hydrolases"/>
    <property type="match status" value="1"/>
</dbReference>
<keyword evidence="3" id="KW-0255">Endonuclease</keyword>
<dbReference type="Gene3D" id="3.40.50.300">
    <property type="entry name" value="P-loop containing nucleotide triphosphate hydrolases"/>
    <property type="match status" value="1"/>
</dbReference>
<dbReference type="InterPro" id="IPR027417">
    <property type="entry name" value="P-loop_NTPase"/>
</dbReference>
<evidence type="ECO:0000259" key="2">
    <source>
        <dbReference type="Pfam" id="PF20469"/>
    </source>
</evidence>
<evidence type="ECO:0000313" key="4">
    <source>
        <dbReference type="Proteomes" id="UP000092164"/>
    </source>
</evidence>
<dbReference type="PANTHER" id="PTHR43581:SF4">
    <property type="entry name" value="ATP_GTP PHOSPHATASE"/>
    <property type="match status" value="1"/>
</dbReference>
<dbReference type="EMBL" id="LZFP01000023">
    <property type="protein sequence ID" value="OBR38070.1"/>
    <property type="molecule type" value="Genomic_DNA"/>
</dbReference>
<dbReference type="InterPro" id="IPR051396">
    <property type="entry name" value="Bact_Antivir_Def_Nuclease"/>
</dbReference>
<accession>A0A1B7Z6A3</accession>
<reference evidence="4" key="1">
    <citation type="submission" date="2016-06" db="EMBL/GenBank/DDBJ databases">
        <authorList>
            <person name="Zhan P."/>
        </authorList>
    </citation>
    <scope>NUCLEOTIDE SEQUENCE [LARGE SCALE GENOMIC DNA]</scope>
    <source>
        <strain evidence="4">T28</strain>
    </source>
</reference>
<keyword evidence="4" id="KW-1185">Reference proteome</keyword>
<dbReference type="Pfam" id="PF13175">
    <property type="entry name" value="AAA_15"/>
    <property type="match status" value="1"/>
</dbReference>
<dbReference type="Proteomes" id="UP000092164">
    <property type="component" value="Unassembled WGS sequence"/>
</dbReference>
<dbReference type="KEGG" id="mart:BTR34_16445"/>
<proteinExistence type="predicted"/>
<name>A0A1B7Z6A3_9FLAO</name>
<dbReference type="OrthoDB" id="9792800at2"/>
<dbReference type="PANTHER" id="PTHR43581">
    <property type="entry name" value="ATP/GTP PHOSPHATASE"/>
    <property type="match status" value="1"/>
</dbReference>
<feature type="domain" description="OLD protein-like TOPRIM" evidence="2">
    <location>
        <begin position="375"/>
        <end position="438"/>
    </location>
</feature>
<dbReference type="RefSeq" id="WP_068485155.1">
    <property type="nucleotide sequence ID" value="NZ_CP018760.1"/>
</dbReference>
<evidence type="ECO:0000259" key="1">
    <source>
        <dbReference type="Pfam" id="PF13175"/>
    </source>
</evidence>
<dbReference type="AlphaFoldDB" id="A0A1B7Z6A3"/>
<dbReference type="InterPro" id="IPR041685">
    <property type="entry name" value="AAA_GajA/Old/RecF-like"/>
</dbReference>
<dbReference type="CDD" id="cd01026">
    <property type="entry name" value="TOPRIM_OLD"/>
    <property type="match status" value="1"/>
</dbReference>
<protein>
    <submittedName>
        <fullName evidence="3">ATP-dependent endonuclease</fullName>
    </submittedName>
</protein>
<organism evidence="3 4">
    <name type="scientific">Maribacter hydrothermalis</name>
    <dbReference type="NCBI Taxonomy" id="1836467"/>
    <lineage>
        <taxon>Bacteria</taxon>
        <taxon>Pseudomonadati</taxon>
        <taxon>Bacteroidota</taxon>
        <taxon>Flavobacteriia</taxon>
        <taxon>Flavobacteriales</taxon>
        <taxon>Flavobacteriaceae</taxon>
        <taxon>Maribacter</taxon>
    </lineage>
</organism>
<keyword evidence="3" id="KW-0540">Nuclease</keyword>
<dbReference type="GO" id="GO:0004519">
    <property type="term" value="F:endonuclease activity"/>
    <property type="evidence" value="ECO:0007669"/>
    <property type="project" value="UniProtKB-KW"/>
</dbReference>
<sequence length="544" mass="62631">MHIEKIKIKNFKCFKNEFELALNKNVNIIVGENEAGKSTIIEALNLILSGWFKGRYIHNELNEYIFNKETIKEYISSLQTETPLAPPSIKIEVFLSPDAPSIFKGDKNSEKSDSIGLSFNIEFDNKYLPEYQILVQTESIKSLPIEYYNFYWESFARDERVTPRLIPIKPALIDSSNGRLQNGSDIYISRIIKDFLDQKEIVDVSQAHRKMKDVFMQEESIISINKKIQTDSNISNKKVELSVELSSKNSWENSLVTYLDDIPFHHIGKGEQCVIKTKLALSHKKTLESNVLLIEEPENHLSHTKLNELIHDLKKGAENKQIIVTTHSSFIANKLGLESLILLNEQKTITFKDLEDETFTYFKRLAGYDTLRLILSNKSILVEGDSDELIIQKAYSQKHGKLPIEDGIDVISVGTSFLRFLQIAEKINKPVIVITDTDWSLEQLENKYEDYIGENAKPNITISYDSEIDEGDFEIYGKPFNYNTLEPKLLKSNSIELFNLVFEKDYKTADEFHKYMKLNKTECALKLFDSKETIVFPNFISDVI</sequence>
<comment type="caution">
    <text evidence="3">The sequence shown here is derived from an EMBL/GenBank/DDBJ whole genome shotgun (WGS) entry which is preliminary data.</text>
</comment>